<evidence type="ECO:0000313" key="1">
    <source>
        <dbReference type="EMBL" id="SMA49983.1"/>
    </source>
</evidence>
<dbReference type="EMBL" id="FWPT01000010">
    <property type="protein sequence ID" value="SMA49983.1"/>
    <property type="molecule type" value="Genomic_DNA"/>
</dbReference>
<dbReference type="Proteomes" id="UP000196573">
    <property type="component" value="Unassembled WGS sequence"/>
</dbReference>
<protein>
    <submittedName>
        <fullName evidence="1">Uncharacterized protein</fullName>
    </submittedName>
</protein>
<organism evidence="1 2">
    <name type="scientific">Parendozoicomonas haliclonae</name>
    <dbReference type="NCBI Taxonomy" id="1960125"/>
    <lineage>
        <taxon>Bacteria</taxon>
        <taxon>Pseudomonadati</taxon>
        <taxon>Pseudomonadota</taxon>
        <taxon>Gammaproteobacteria</taxon>
        <taxon>Oceanospirillales</taxon>
        <taxon>Endozoicomonadaceae</taxon>
        <taxon>Parendozoicomonas</taxon>
    </lineage>
</organism>
<accession>A0A1X7APB1</accession>
<proteinExistence type="predicted"/>
<evidence type="ECO:0000313" key="2">
    <source>
        <dbReference type="Proteomes" id="UP000196573"/>
    </source>
</evidence>
<sequence>MSLGRVTGFLMATGAGGLLCQSIQKQGRMMDSYQTENQ</sequence>
<reference evidence="1 2" key="1">
    <citation type="submission" date="2017-03" db="EMBL/GenBank/DDBJ databases">
        <authorList>
            <person name="Afonso C.L."/>
            <person name="Miller P.J."/>
            <person name="Scott M.A."/>
            <person name="Spackman E."/>
            <person name="Goraichik I."/>
            <person name="Dimitrov K.M."/>
            <person name="Suarez D.L."/>
            <person name="Swayne D.E."/>
        </authorList>
    </citation>
    <scope>NUCLEOTIDE SEQUENCE [LARGE SCALE GENOMIC DNA]</scope>
    <source>
        <strain evidence="1">SB41UT1</strain>
    </source>
</reference>
<dbReference type="AlphaFoldDB" id="A0A1X7APB1"/>
<keyword evidence="2" id="KW-1185">Reference proteome</keyword>
<name>A0A1X7APB1_9GAMM</name>
<gene>
    <name evidence="1" type="ORF">EHSB41UT_03774</name>
</gene>